<dbReference type="SMART" id="SM00564">
    <property type="entry name" value="PQQ"/>
    <property type="match status" value="4"/>
</dbReference>
<dbReference type="Pfam" id="PF01011">
    <property type="entry name" value="PQQ"/>
    <property type="match status" value="1"/>
</dbReference>
<sequence length="378" mass="39803">MSPSRRRSFLATVAAVTVAGCTANRPTSPTLTSPSTIDGEWPMPAHDAGLSNATTEAGPTESVEGLWSTATDGAASQPILVDETLYFGTTTGTLTALDGATGEERWTASPGDAVAAPWYASDQLYVPLDGELAAFSPDGTERWRVETPTRSGFVAASRGSYYVADSDTPTVVALNTDGEVRWRTDIADPWQPRLFATDDRVGISSGSRDSRYWTLDATTGDRLGEPPRPGNDFPTELCLRDGTMYAVEAFFGGIDATAATEAGHSWNAGVPGGADPSVSATADTLYYAVNGSDGPVVIAFDAETGTERWRRSLAGDIDGQVVAGTACVLVPTTETTVCLTRDGGSRLWRQPGLTAPLTLTDDIVFTTTSEGVRALRAR</sequence>
<accession>A0AAJ4UWS6</accession>
<dbReference type="InterPro" id="IPR018391">
    <property type="entry name" value="PQQ_b-propeller_rpt"/>
</dbReference>
<dbReference type="PANTHER" id="PTHR34512">
    <property type="entry name" value="CELL SURFACE PROTEIN"/>
    <property type="match status" value="1"/>
</dbReference>
<evidence type="ECO:0000313" key="3">
    <source>
        <dbReference type="EMBL" id="RNJ27398.1"/>
    </source>
</evidence>
<dbReference type="EMBL" id="RJJC01000001">
    <property type="protein sequence ID" value="RNJ27398.1"/>
    <property type="molecule type" value="Genomic_DNA"/>
</dbReference>
<dbReference type="Proteomes" id="UP000270581">
    <property type="component" value="Unassembled WGS sequence"/>
</dbReference>
<dbReference type="Gene3D" id="2.130.10.10">
    <property type="entry name" value="YVTN repeat-like/Quinoprotein amine dehydrogenase"/>
    <property type="match status" value="2"/>
</dbReference>
<feature type="domain" description="Pyrrolo-quinoline quinone repeat" evidence="2">
    <location>
        <begin position="265"/>
        <end position="359"/>
    </location>
</feature>
<proteinExistence type="predicted"/>
<dbReference type="PROSITE" id="PS51257">
    <property type="entry name" value="PROKAR_LIPOPROTEIN"/>
    <property type="match status" value="1"/>
</dbReference>
<gene>
    <name evidence="3" type="ORF">Nmn1133_12370</name>
</gene>
<evidence type="ECO:0000313" key="4">
    <source>
        <dbReference type="Proteomes" id="UP000270581"/>
    </source>
</evidence>
<dbReference type="InterPro" id="IPR015943">
    <property type="entry name" value="WD40/YVTN_repeat-like_dom_sf"/>
</dbReference>
<evidence type="ECO:0000259" key="2">
    <source>
        <dbReference type="Pfam" id="PF13360"/>
    </source>
</evidence>
<reference evidence="3 4" key="1">
    <citation type="submission" date="2018-11" db="EMBL/GenBank/DDBJ databases">
        <title>Genome sequences of Natronomonas sp. CBA1133.</title>
        <authorList>
            <person name="Roh S.W."/>
            <person name="Cha I.-T."/>
        </authorList>
    </citation>
    <scope>NUCLEOTIDE SEQUENCE [LARGE SCALE GENOMIC DNA]</scope>
    <source>
        <strain evidence="3 4">CBA1133</strain>
    </source>
</reference>
<dbReference type="SUPFAM" id="SSF50998">
    <property type="entry name" value="Quinoprotein alcohol dehydrogenase-like"/>
    <property type="match status" value="1"/>
</dbReference>
<protein>
    <recommendedName>
        <fullName evidence="1 2">Pyrrolo-quinoline quinone repeat domain-containing protein</fullName>
    </recommendedName>
</protein>
<keyword evidence="4" id="KW-1185">Reference proteome</keyword>
<dbReference type="RefSeq" id="WP_079988905.1">
    <property type="nucleotide sequence ID" value="NZ_BDJH01000002.1"/>
</dbReference>
<organism evidence="3 4">
    <name type="scientific">Halosegnis longus</name>
    <dbReference type="NCBI Taxonomy" id="2216012"/>
    <lineage>
        <taxon>Archaea</taxon>
        <taxon>Methanobacteriati</taxon>
        <taxon>Methanobacteriota</taxon>
        <taxon>Stenosarchaea group</taxon>
        <taxon>Halobacteria</taxon>
        <taxon>Halobacteriales</taxon>
        <taxon>Natronomonadaceae</taxon>
        <taxon>Halosegnis</taxon>
    </lineage>
</organism>
<feature type="domain" description="Pyrrolo-quinoline quinone repeat" evidence="1">
    <location>
        <begin position="74"/>
        <end position="111"/>
    </location>
</feature>
<feature type="domain" description="Pyrrolo-quinoline quinone repeat" evidence="2">
    <location>
        <begin position="129"/>
        <end position="223"/>
    </location>
</feature>
<dbReference type="AlphaFoldDB" id="A0AAJ4UWS6"/>
<name>A0AAJ4UWS6_9EURY</name>
<evidence type="ECO:0000259" key="1">
    <source>
        <dbReference type="Pfam" id="PF01011"/>
    </source>
</evidence>
<dbReference type="InterPro" id="IPR011047">
    <property type="entry name" value="Quinoprotein_ADH-like_sf"/>
</dbReference>
<dbReference type="InterPro" id="IPR002372">
    <property type="entry name" value="PQQ_rpt_dom"/>
</dbReference>
<dbReference type="Pfam" id="PF13360">
    <property type="entry name" value="PQQ_2"/>
    <property type="match status" value="2"/>
</dbReference>
<dbReference type="PANTHER" id="PTHR34512:SF30">
    <property type="entry name" value="OUTER MEMBRANE PROTEIN ASSEMBLY FACTOR BAMB"/>
    <property type="match status" value="1"/>
</dbReference>
<comment type="caution">
    <text evidence="3">The sequence shown here is derived from an EMBL/GenBank/DDBJ whole genome shotgun (WGS) entry which is preliminary data.</text>
</comment>